<keyword evidence="2" id="KW-1185">Reference proteome</keyword>
<evidence type="ECO:0000313" key="2">
    <source>
        <dbReference type="Proteomes" id="UP000004754"/>
    </source>
</evidence>
<protein>
    <submittedName>
        <fullName evidence="1">Uncharacterized protein</fullName>
    </submittedName>
</protein>
<comment type="caution">
    <text evidence="1">The sequence shown here is derived from an EMBL/GenBank/DDBJ whole genome shotgun (WGS) entry which is preliminary data.</text>
</comment>
<sequence>MSRGGTPSADTPAIEALNGRIKEELHRNFDLAHADNVPALLASMLPAATKNGLHLP</sequence>
<evidence type="ECO:0000313" key="1">
    <source>
        <dbReference type="EMBL" id="EFV00541.1"/>
    </source>
</evidence>
<dbReference type="Proteomes" id="UP000004754">
    <property type="component" value="Unassembled WGS sequence"/>
</dbReference>
<dbReference type="EMBL" id="AEQN01000033">
    <property type="protein sequence ID" value="EFV00541.1"/>
    <property type="molecule type" value="Genomic_DNA"/>
</dbReference>
<dbReference type="AlphaFoldDB" id="E6MK22"/>
<gene>
    <name evidence="1" type="ORF">HMP0721_2358</name>
</gene>
<organism evidence="1 2">
    <name type="scientific">Pseudoramibacter alactolyticus ATCC 23263</name>
    <dbReference type="NCBI Taxonomy" id="887929"/>
    <lineage>
        <taxon>Bacteria</taxon>
        <taxon>Bacillati</taxon>
        <taxon>Bacillota</taxon>
        <taxon>Clostridia</taxon>
        <taxon>Eubacteriales</taxon>
        <taxon>Eubacteriaceae</taxon>
        <taxon>Pseudoramibacter</taxon>
    </lineage>
</organism>
<reference evidence="1 2" key="1">
    <citation type="submission" date="2010-12" db="EMBL/GenBank/DDBJ databases">
        <authorList>
            <person name="Muzny D."/>
            <person name="Qin X."/>
            <person name="Deng J."/>
            <person name="Jiang H."/>
            <person name="Liu Y."/>
            <person name="Qu J."/>
            <person name="Song X.-Z."/>
            <person name="Zhang L."/>
            <person name="Thornton R."/>
            <person name="Coyle M."/>
            <person name="Francisco L."/>
            <person name="Jackson L."/>
            <person name="Javaid M."/>
            <person name="Korchina V."/>
            <person name="Kovar C."/>
            <person name="Mata R."/>
            <person name="Mathew T."/>
            <person name="Ngo R."/>
            <person name="Nguyen L."/>
            <person name="Nguyen N."/>
            <person name="Okwuonu G."/>
            <person name="Ongeri F."/>
            <person name="Pham C."/>
            <person name="Simmons D."/>
            <person name="Wilczek-Boney K."/>
            <person name="Hale W."/>
            <person name="Jakkamsetti A."/>
            <person name="Pham P."/>
            <person name="Ruth R."/>
            <person name="San Lucas F."/>
            <person name="Warren J."/>
            <person name="Zhang J."/>
            <person name="Zhao Z."/>
            <person name="Zhou C."/>
            <person name="Zhu D."/>
            <person name="Lee S."/>
            <person name="Bess C."/>
            <person name="Blankenburg K."/>
            <person name="Forbes L."/>
            <person name="Fu Q."/>
            <person name="Gubbala S."/>
            <person name="Hirani K."/>
            <person name="Jayaseelan J.C."/>
            <person name="Lara F."/>
            <person name="Munidasa M."/>
            <person name="Palculict T."/>
            <person name="Patil S."/>
            <person name="Pu L.-L."/>
            <person name="Saada N."/>
            <person name="Tang L."/>
            <person name="Weissenberger G."/>
            <person name="Zhu Y."/>
            <person name="Hemphill L."/>
            <person name="Shang Y."/>
            <person name="Youmans B."/>
            <person name="Ayvaz T."/>
            <person name="Ross M."/>
            <person name="Santibanez J."/>
            <person name="Aqrawi P."/>
            <person name="Gross S."/>
            <person name="Joshi V."/>
            <person name="Fowler G."/>
            <person name="Nazareth L."/>
            <person name="Reid J."/>
            <person name="Worley K."/>
            <person name="Petrosino J."/>
            <person name="Highlander S."/>
            <person name="Gibbs R."/>
        </authorList>
    </citation>
    <scope>NUCLEOTIDE SEQUENCE [LARGE SCALE GENOMIC DNA]</scope>
    <source>
        <strain evidence="1 2">ATCC 23263</strain>
    </source>
</reference>
<dbReference type="HOGENOM" id="CLU_3010826_0_0_9"/>
<name>E6MK22_9FIRM</name>
<accession>E6MK22</accession>
<proteinExistence type="predicted"/>